<sequence>MSVSEALKVHYLTFVGKSLYDDRKKAELRDLMVGGEGSTEVEAEFVEGFLMEWRQKRTKKQRDDFLTKLVGPPALDYEKMFVHAFDPLSV</sequence>
<gene>
    <name evidence="1" type="ORF">HDU87_007896</name>
</gene>
<evidence type="ECO:0000313" key="2">
    <source>
        <dbReference type="Proteomes" id="UP001212152"/>
    </source>
</evidence>
<proteinExistence type="predicted"/>
<organism evidence="1 2">
    <name type="scientific">Geranomyces variabilis</name>
    <dbReference type="NCBI Taxonomy" id="109894"/>
    <lineage>
        <taxon>Eukaryota</taxon>
        <taxon>Fungi</taxon>
        <taxon>Fungi incertae sedis</taxon>
        <taxon>Chytridiomycota</taxon>
        <taxon>Chytridiomycota incertae sedis</taxon>
        <taxon>Chytridiomycetes</taxon>
        <taxon>Spizellomycetales</taxon>
        <taxon>Powellomycetaceae</taxon>
        <taxon>Geranomyces</taxon>
    </lineage>
</organism>
<name>A0AAD5TFY5_9FUNG</name>
<accession>A0AAD5TFY5</accession>
<comment type="caution">
    <text evidence="1">The sequence shown here is derived from an EMBL/GenBank/DDBJ whole genome shotgun (WGS) entry which is preliminary data.</text>
</comment>
<evidence type="ECO:0000313" key="1">
    <source>
        <dbReference type="EMBL" id="KAJ3172392.1"/>
    </source>
</evidence>
<keyword evidence="2" id="KW-1185">Reference proteome</keyword>
<reference evidence="1" key="1">
    <citation type="submission" date="2020-05" db="EMBL/GenBank/DDBJ databases">
        <title>Phylogenomic resolution of chytrid fungi.</title>
        <authorList>
            <person name="Stajich J.E."/>
            <person name="Amses K."/>
            <person name="Simmons R."/>
            <person name="Seto K."/>
            <person name="Myers J."/>
            <person name="Bonds A."/>
            <person name="Quandt C.A."/>
            <person name="Barry K."/>
            <person name="Liu P."/>
            <person name="Grigoriev I."/>
            <person name="Longcore J.E."/>
            <person name="James T.Y."/>
        </authorList>
    </citation>
    <scope>NUCLEOTIDE SEQUENCE</scope>
    <source>
        <strain evidence="1">JEL0379</strain>
    </source>
</reference>
<dbReference type="EMBL" id="JADGJQ010000078">
    <property type="protein sequence ID" value="KAJ3172392.1"/>
    <property type="molecule type" value="Genomic_DNA"/>
</dbReference>
<dbReference type="Proteomes" id="UP001212152">
    <property type="component" value="Unassembled WGS sequence"/>
</dbReference>
<protein>
    <submittedName>
        <fullName evidence="1">Uncharacterized protein</fullName>
    </submittedName>
</protein>
<dbReference type="AlphaFoldDB" id="A0AAD5TFY5"/>